<dbReference type="Gene3D" id="3.40.50.410">
    <property type="entry name" value="von Willebrand factor, type A domain"/>
    <property type="match status" value="1"/>
</dbReference>
<organism evidence="2 3">
    <name type="scientific">Chitinophaga eiseniae</name>
    <dbReference type="NCBI Taxonomy" id="634771"/>
    <lineage>
        <taxon>Bacteria</taxon>
        <taxon>Pseudomonadati</taxon>
        <taxon>Bacteroidota</taxon>
        <taxon>Chitinophagia</taxon>
        <taxon>Chitinophagales</taxon>
        <taxon>Chitinophagaceae</taxon>
        <taxon>Chitinophaga</taxon>
    </lineage>
</organism>
<evidence type="ECO:0000313" key="3">
    <source>
        <dbReference type="Proteomes" id="UP000190367"/>
    </source>
</evidence>
<proteinExistence type="predicted"/>
<dbReference type="Proteomes" id="UP000190367">
    <property type="component" value="Unassembled WGS sequence"/>
</dbReference>
<dbReference type="SUPFAM" id="SSF53300">
    <property type="entry name" value="vWA-like"/>
    <property type="match status" value="1"/>
</dbReference>
<evidence type="ECO:0000259" key="1">
    <source>
        <dbReference type="Pfam" id="PF01882"/>
    </source>
</evidence>
<protein>
    <recommendedName>
        <fullName evidence="1">DUF58 domain-containing protein</fullName>
    </recommendedName>
</protein>
<dbReference type="RefSeq" id="WP_078670982.1">
    <property type="nucleotide sequence ID" value="NZ_FUWZ01000003.1"/>
</dbReference>
<dbReference type="AlphaFoldDB" id="A0A1T4SVU3"/>
<reference evidence="3" key="1">
    <citation type="submission" date="2017-02" db="EMBL/GenBank/DDBJ databases">
        <authorList>
            <person name="Varghese N."/>
            <person name="Submissions S."/>
        </authorList>
    </citation>
    <scope>NUCLEOTIDE SEQUENCE [LARGE SCALE GENOMIC DNA]</scope>
    <source>
        <strain evidence="3">DSM 22224</strain>
    </source>
</reference>
<name>A0A1T4SVU3_9BACT</name>
<evidence type="ECO:0000313" key="2">
    <source>
        <dbReference type="EMBL" id="SKA32374.1"/>
    </source>
</evidence>
<gene>
    <name evidence="2" type="ORF">SAMN04488128_103653</name>
</gene>
<accession>A0A1T4SVU3</accession>
<sequence length="294" mass="33726">MSNLLDPKVLLAIKDLPLAAKTAVDGFMAGMHASRVKGAGLEFSQYRSYQPGDDLRWLDWKMYARSDRYYIRESEMETSIDISFLIDASNSMLHTEDGISKIDYARYLAASLAYLAHLQGDAAGLAVLHHGRLFTMTARREAQHMARLYYQLEQIQPGGTFTAPAQYRDLFSGPHNRQLLVFITDYYEQSGEITALLQTLSALGHEILVFHLLGEKERTGDFRGYDAVEDLETGQRLELTGIADTDYPSKLEQYNDQLRTQLLQRRIYYRQLLLQEPLDAALRDFLNQRNKMRK</sequence>
<dbReference type="InterPro" id="IPR002881">
    <property type="entry name" value="DUF58"/>
</dbReference>
<dbReference type="InterPro" id="IPR036465">
    <property type="entry name" value="vWFA_dom_sf"/>
</dbReference>
<dbReference type="PANTHER" id="PTHR33608">
    <property type="entry name" value="BLL2464 PROTEIN"/>
    <property type="match status" value="1"/>
</dbReference>
<dbReference type="EMBL" id="FUWZ01000003">
    <property type="protein sequence ID" value="SKA32374.1"/>
    <property type="molecule type" value="Genomic_DNA"/>
</dbReference>
<dbReference type="STRING" id="634771.SAMN04488128_103653"/>
<keyword evidence="3" id="KW-1185">Reference proteome</keyword>
<feature type="domain" description="DUF58" evidence="1">
    <location>
        <begin position="45"/>
        <end position="240"/>
    </location>
</feature>
<dbReference type="PANTHER" id="PTHR33608:SF7">
    <property type="entry name" value="DUF58 DOMAIN-CONTAINING PROTEIN"/>
    <property type="match status" value="1"/>
</dbReference>
<dbReference type="Pfam" id="PF01882">
    <property type="entry name" value="DUF58"/>
    <property type="match status" value="1"/>
</dbReference>